<sequence>MRNGTRSSEHGSLPGPPTDPLSAPGSLSSRGSLSGPGPGECPGAGLRPLVLVAHGSRSDAADAVVQEIAAGARTALPGVEVRVGYVDVRSPAVADAVRGLDGAVVLPAFLASGYHVRTDLPAQLGEVGAGPDRFVVTPALGPDPLLVRAALARLADAGHRPGDTVVLAAAGSSDAAALAEVRTAGRMLADALGRGVRTGFAATAAPRIDALVDGLRRAGSERISVVSWLLAPGVFHTRIRAAGADAVGDPLGAHPDVVAAVVERYRAGVESGRLAA</sequence>
<organism evidence="4 5">
    <name type="scientific">Pseudonocardia lutea</name>
    <dbReference type="NCBI Taxonomy" id="2172015"/>
    <lineage>
        <taxon>Bacteria</taxon>
        <taxon>Bacillati</taxon>
        <taxon>Actinomycetota</taxon>
        <taxon>Actinomycetes</taxon>
        <taxon>Pseudonocardiales</taxon>
        <taxon>Pseudonocardiaceae</taxon>
        <taxon>Pseudonocardia</taxon>
    </lineage>
</organism>
<evidence type="ECO:0000256" key="2">
    <source>
        <dbReference type="ARBA" id="ARBA00023239"/>
    </source>
</evidence>
<evidence type="ECO:0000313" key="5">
    <source>
        <dbReference type="Proteomes" id="UP001596119"/>
    </source>
</evidence>
<dbReference type="EMBL" id="JBHSQK010000097">
    <property type="protein sequence ID" value="MFC5952251.1"/>
    <property type="molecule type" value="Genomic_DNA"/>
</dbReference>
<dbReference type="CDD" id="cd03416">
    <property type="entry name" value="CbiX_SirB_N"/>
    <property type="match status" value="1"/>
</dbReference>
<feature type="compositionally biased region" description="Low complexity" evidence="3">
    <location>
        <begin position="20"/>
        <end position="33"/>
    </location>
</feature>
<feature type="region of interest" description="Disordered" evidence="3">
    <location>
        <begin position="1"/>
        <end position="40"/>
    </location>
</feature>
<dbReference type="Pfam" id="PF01903">
    <property type="entry name" value="CbiX"/>
    <property type="match status" value="2"/>
</dbReference>
<evidence type="ECO:0000256" key="1">
    <source>
        <dbReference type="ARBA" id="ARBA00022723"/>
    </source>
</evidence>
<dbReference type="InterPro" id="IPR050963">
    <property type="entry name" value="Sirohydro_Cobaltochel/CbiX"/>
</dbReference>
<dbReference type="PANTHER" id="PTHR33542">
    <property type="entry name" value="SIROHYDROCHLORIN FERROCHELATASE, CHLOROPLASTIC"/>
    <property type="match status" value="1"/>
</dbReference>
<gene>
    <name evidence="4" type="ORF">ACFQH9_28700</name>
</gene>
<dbReference type="PANTHER" id="PTHR33542:SF5">
    <property type="entry name" value="FERROCHELATASE CHE1"/>
    <property type="match status" value="1"/>
</dbReference>
<comment type="caution">
    <text evidence="4">The sequence shown here is derived from an EMBL/GenBank/DDBJ whole genome shotgun (WGS) entry which is preliminary data.</text>
</comment>
<keyword evidence="5" id="KW-1185">Reference proteome</keyword>
<protein>
    <submittedName>
        <fullName evidence="4">Sirohydrochlorin chelatase</fullName>
    </submittedName>
</protein>
<dbReference type="SUPFAM" id="SSF53800">
    <property type="entry name" value="Chelatase"/>
    <property type="match status" value="1"/>
</dbReference>
<name>A0ABW1IEU1_9PSEU</name>
<evidence type="ECO:0000313" key="4">
    <source>
        <dbReference type="EMBL" id="MFC5952251.1"/>
    </source>
</evidence>
<dbReference type="InterPro" id="IPR002762">
    <property type="entry name" value="CbiX-like"/>
</dbReference>
<proteinExistence type="predicted"/>
<keyword evidence="1" id="KW-0479">Metal-binding</keyword>
<dbReference type="Proteomes" id="UP001596119">
    <property type="component" value="Unassembled WGS sequence"/>
</dbReference>
<reference evidence="5" key="1">
    <citation type="journal article" date="2019" name="Int. J. Syst. Evol. Microbiol.">
        <title>The Global Catalogue of Microorganisms (GCM) 10K type strain sequencing project: providing services to taxonomists for standard genome sequencing and annotation.</title>
        <authorList>
            <consortium name="The Broad Institute Genomics Platform"/>
            <consortium name="The Broad Institute Genome Sequencing Center for Infectious Disease"/>
            <person name="Wu L."/>
            <person name="Ma J."/>
        </authorList>
    </citation>
    <scope>NUCLEOTIDE SEQUENCE [LARGE SCALE GENOMIC DNA]</scope>
    <source>
        <strain evidence="5">CGMCC 4.7397</strain>
    </source>
</reference>
<dbReference type="RefSeq" id="WP_379570972.1">
    <property type="nucleotide sequence ID" value="NZ_JBHSQK010000097.1"/>
</dbReference>
<accession>A0ABW1IEU1</accession>
<dbReference type="Gene3D" id="3.40.50.1400">
    <property type="match status" value="2"/>
</dbReference>
<evidence type="ECO:0000256" key="3">
    <source>
        <dbReference type="SAM" id="MobiDB-lite"/>
    </source>
</evidence>
<keyword evidence="2" id="KW-0456">Lyase</keyword>